<evidence type="ECO:0000256" key="7">
    <source>
        <dbReference type="HAMAP-Rule" id="MF_00415"/>
    </source>
</evidence>
<dbReference type="GO" id="GO:0003774">
    <property type="term" value="F:cytoskeletal motor activity"/>
    <property type="evidence" value="ECO:0007669"/>
    <property type="project" value="InterPro"/>
</dbReference>
<comment type="subcellular location">
    <subcellularLocation>
        <location evidence="7">Cell outer membrane</location>
    </subcellularLocation>
    <subcellularLocation>
        <location evidence="7">Bacterial flagellum basal body</location>
    </subcellularLocation>
</comment>
<feature type="chain" id="PRO_5011973559" description="Flagellar L-ring protein" evidence="8">
    <location>
        <begin position="21"/>
        <end position="203"/>
    </location>
</feature>
<gene>
    <name evidence="7" type="primary">flgH</name>
    <name evidence="9" type="ORF">CMV30_09170</name>
</gene>
<dbReference type="Proteomes" id="UP000217265">
    <property type="component" value="Chromosome"/>
</dbReference>
<dbReference type="RefSeq" id="WP_096055742.1">
    <property type="nucleotide sequence ID" value="NZ_CP023344.1"/>
</dbReference>
<comment type="function">
    <text evidence="1 7">Assembles around the rod to form the L-ring and probably protects the motor/basal body from shearing forces during rotation.</text>
</comment>
<dbReference type="GO" id="GO:0009427">
    <property type="term" value="C:bacterial-type flagellum basal body, distal rod, L ring"/>
    <property type="evidence" value="ECO:0007669"/>
    <property type="project" value="InterPro"/>
</dbReference>
<evidence type="ECO:0000256" key="1">
    <source>
        <dbReference type="ARBA" id="ARBA00002591"/>
    </source>
</evidence>
<evidence type="ECO:0000256" key="6">
    <source>
        <dbReference type="ARBA" id="ARBA00023237"/>
    </source>
</evidence>
<dbReference type="AlphaFoldDB" id="A0A290QA81"/>
<dbReference type="HAMAP" id="MF_00415">
    <property type="entry name" value="FlgH"/>
    <property type="match status" value="1"/>
</dbReference>
<dbReference type="InterPro" id="IPR000527">
    <property type="entry name" value="Flag_Lring"/>
</dbReference>
<feature type="signal peptide" evidence="8">
    <location>
        <begin position="1"/>
        <end position="20"/>
    </location>
</feature>
<keyword evidence="3 8" id="KW-0732">Signal</keyword>
<dbReference type="PANTHER" id="PTHR34933:SF1">
    <property type="entry name" value="FLAGELLAR L-RING PROTEIN"/>
    <property type="match status" value="1"/>
</dbReference>
<proteinExistence type="inferred from homology"/>
<evidence type="ECO:0000256" key="8">
    <source>
        <dbReference type="SAM" id="SignalP"/>
    </source>
</evidence>
<protein>
    <recommendedName>
        <fullName evidence="7">Flagellar L-ring protein</fullName>
    </recommendedName>
    <alternativeName>
        <fullName evidence="7">Basal body L-ring protein</fullName>
    </alternativeName>
</protein>
<dbReference type="PRINTS" id="PR01008">
    <property type="entry name" value="FLGLRINGFLGH"/>
</dbReference>
<dbReference type="GO" id="GO:0071973">
    <property type="term" value="P:bacterial-type flagellum-dependent cell motility"/>
    <property type="evidence" value="ECO:0007669"/>
    <property type="project" value="InterPro"/>
</dbReference>
<keyword evidence="9" id="KW-0282">Flagellum</keyword>
<dbReference type="OrthoDB" id="9789227at2"/>
<keyword evidence="4 7" id="KW-0472">Membrane</keyword>
<sequence length="203" mass="21270">MKFPRSLSLLCALTPALASADSLWTAPATNERSMFADRKASRVGDIVTIIVAETNATQSSQSKQTNKDGSLDASVSSFLFPGSRLGTHNGALPSTSLSAGSSFSGGGQVANSQSLSARAAVLVSDVLPNGNLVIEGVRVVTFSGETQYIVLHGIIRPDDITNANTIASTNIAGSRIEFISEGSLTDAQKKSWLLKLADKLRPF</sequence>
<dbReference type="PANTHER" id="PTHR34933">
    <property type="entry name" value="FLAGELLAR L-RING PROTEIN"/>
    <property type="match status" value="1"/>
</dbReference>
<organism evidence="9 10">
    <name type="scientific">Nibricoccus aquaticus</name>
    <dbReference type="NCBI Taxonomy" id="2576891"/>
    <lineage>
        <taxon>Bacteria</taxon>
        <taxon>Pseudomonadati</taxon>
        <taxon>Verrucomicrobiota</taxon>
        <taxon>Opitutia</taxon>
        <taxon>Opitutales</taxon>
        <taxon>Opitutaceae</taxon>
        <taxon>Nibricoccus</taxon>
    </lineage>
</organism>
<evidence type="ECO:0000256" key="4">
    <source>
        <dbReference type="ARBA" id="ARBA00023136"/>
    </source>
</evidence>
<evidence type="ECO:0000313" key="9">
    <source>
        <dbReference type="EMBL" id="ATC64110.1"/>
    </source>
</evidence>
<name>A0A290QA81_9BACT</name>
<evidence type="ECO:0000256" key="3">
    <source>
        <dbReference type="ARBA" id="ARBA00022729"/>
    </source>
</evidence>
<dbReference type="KEGG" id="vbh:CMV30_09170"/>
<keyword evidence="9" id="KW-0969">Cilium</keyword>
<reference evidence="9 10" key="1">
    <citation type="submission" date="2017-09" db="EMBL/GenBank/DDBJ databases">
        <title>Complete genome sequence of Verrucomicrobial strain HZ-65, isolated from freshwater.</title>
        <authorList>
            <person name="Choi A."/>
        </authorList>
    </citation>
    <scope>NUCLEOTIDE SEQUENCE [LARGE SCALE GENOMIC DNA]</scope>
    <source>
        <strain evidence="9 10">HZ-65</strain>
    </source>
</reference>
<accession>A0A290QA81</accession>
<keyword evidence="9" id="KW-0966">Cell projection</keyword>
<evidence type="ECO:0000256" key="2">
    <source>
        <dbReference type="ARBA" id="ARBA00006929"/>
    </source>
</evidence>
<keyword evidence="6 7" id="KW-0998">Cell outer membrane</keyword>
<comment type="subunit">
    <text evidence="7">The basal body constitutes a major portion of the flagellar organelle and consists of four rings (L,P,S, and M) mounted on a central rod.</text>
</comment>
<evidence type="ECO:0000256" key="5">
    <source>
        <dbReference type="ARBA" id="ARBA00023143"/>
    </source>
</evidence>
<comment type="similarity">
    <text evidence="2 7">Belongs to the FlgH family.</text>
</comment>
<dbReference type="Pfam" id="PF02107">
    <property type="entry name" value="FlgH"/>
    <property type="match status" value="1"/>
</dbReference>
<dbReference type="EMBL" id="CP023344">
    <property type="protein sequence ID" value="ATC64110.1"/>
    <property type="molecule type" value="Genomic_DNA"/>
</dbReference>
<evidence type="ECO:0000313" key="10">
    <source>
        <dbReference type="Proteomes" id="UP000217265"/>
    </source>
</evidence>
<keyword evidence="10" id="KW-1185">Reference proteome</keyword>
<keyword evidence="5 7" id="KW-0975">Bacterial flagellum</keyword>
<dbReference type="GO" id="GO:0009279">
    <property type="term" value="C:cell outer membrane"/>
    <property type="evidence" value="ECO:0007669"/>
    <property type="project" value="UniProtKB-SubCell"/>
</dbReference>